<dbReference type="PROSITE" id="PS51885">
    <property type="entry name" value="NEPRILYSIN"/>
    <property type="match status" value="1"/>
</dbReference>
<name>A0A9J6DLS1_RHIMP</name>
<dbReference type="Gene3D" id="3.40.390.10">
    <property type="entry name" value="Collagenase (Catalytic Domain)"/>
    <property type="match status" value="1"/>
</dbReference>
<dbReference type="AlphaFoldDB" id="A0A9J6DLS1"/>
<reference evidence="3" key="2">
    <citation type="submission" date="2021-09" db="EMBL/GenBank/DDBJ databases">
        <authorList>
            <person name="Jia N."/>
            <person name="Wang J."/>
            <person name="Shi W."/>
            <person name="Du L."/>
            <person name="Sun Y."/>
            <person name="Zhan W."/>
            <person name="Jiang J."/>
            <person name="Wang Q."/>
            <person name="Zhang B."/>
            <person name="Ji P."/>
            <person name="Sakyi L.B."/>
            <person name="Cui X."/>
            <person name="Yuan T."/>
            <person name="Jiang B."/>
            <person name="Yang W."/>
            <person name="Lam T.T.-Y."/>
            <person name="Chang Q."/>
            <person name="Ding S."/>
            <person name="Wang X."/>
            <person name="Zhu J."/>
            <person name="Ruan X."/>
            <person name="Zhao L."/>
            <person name="Wei J."/>
            <person name="Que T."/>
            <person name="Du C."/>
            <person name="Cheng J."/>
            <person name="Dai P."/>
            <person name="Han X."/>
            <person name="Huang E."/>
            <person name="Gao Y."/>
            <person name="Liu J."/>
            <person name="Shao H."/>
            <person name="Ye R."/>
            <person name="Li L."/>
            <person name="Wei W."/>
            <person name="Wang X."/>
            <person name="Wang C."/>
            <person name="Huo Q."/>
            <person name="Li W."/>
            <person name="Guo W."/>
            <person name="Chen H."/>
            <person name="Chen S."/>
            <person name="Zhou L."/>
            <person name="Zhou L."/>
            <person name="Ni X."/>
            <person name="Tian J."/>
            <person name="Zhou Y."/>
            <person name="Sheng Y."/>
            <person name="Liu T."/>
            <person name="Pan Y."/>
            <person name="Xia L."/>
            <person name="Li J."/>
            <person name="Zhao F."/>
            <person name="Cao W."/>
        </authorList>
    </citation>
    <scope>NUCLEOTIDE SEQUENCE</scope>
    <source>
        <strain evidence="3">Rmic-2018</strain>
        <tissue evidence="3">Larvae</tissue>
    </source>
</reference>
<dbReference type="GO" id="GO:0005886">
    <property type="term" value="C:plasma membrane"/>
    <property type="evidence" value="ECO:0007669"/>
    <property type="project" value="TreeGrafter"/>
</dbReference>
<keyword evidence="2" id="KW-0812">Transmembrane</keyword>
<proteinExistence type="predicted"/>
<dbReference type="Proteomes" id="UP000821866">
    <property type="component" value="Chromosome 6"/>
</dbReference>
<dbReference type="PANTHER" id="PTHR11733">
    <property type="entry name" value="ZINC METALLOPROTEASE FAMILY M13 NEPRILYSIN-RELATED"/>
    <property type="match status" value="1"/>
</dbReference>
<keyword evidence="4" id="KW-1185">Reference proteome</keyword>
<dbReference type="GO" id="GO:0004222">
    <property type="term" value="F:metalloendopeptidase activity"/>
    <property type="evidence" value="ECO:0007669"/>
    <property type="project" value="InterPro"/>
</dbReference>
<protein>
    <submittedName>
        <fullName evidence="3">Uncharacterized protein</fullName>
    </submittedName>
</protein>
<dbReference type="PANTHER" id="PTHR11733:SF241">
    <property type="entry name" value="GH26575P-RELATED"/>
    <property type="match status" value="1"/>
</dbReference>
<feature type="region of interest" description="Disordered" evidence="1">
    <location>
        <begin position="1"/>
        <end position="69"/>
    </location>
</feature>
<sequence>MPVESKPTSPSATKRRSKRGTVHGSSQASKKTGVLLKDQEDPALKALEERNQAGRLITTAPPVGQTEDPYCKELSKSDPLVLLPECPLGPEDSPHASPASERGRTLRYTSVVSAVICSTVVFIIASFVVATFIAARKVIRSYSALTMRLQLVHDLANICESHGCRQALWLLNASCDTSVDICSDFYGFVCGLWDAKTPVGRKMSYAKALRFNYSSMVYEALARTLFSPQAKGTDAYNMAQAYSSCVGFWANSSTNLENMLKAASVNPRAFINVKNFSQLFQLTIQTNVETRLTSVVKVVYAMTHATVGVLTGTSMHSASFIPEIEEALLEQLASSLGDTGVFKIIGIIETLDKLIMNITDRHLQDTTLHEALTTRADLPAHGIYWGDVLMKYAPPAGFKRPPRTNSEGAIRDIFQILASAPLHAAKMYLLIVPFARYVSFELRAASRRSFLPDSMMARVCIRYLYAMFGPRAHATLMQVMGTDKAASSYMWNNIRQQSQALRYVGTGFKLSRDALLNATLKSHRDDVEPDGGLLQVSYSSDFMANLIILVRHTGKQVELRPYMLPTENEAEVATELLVPDFYYNDSTEASINYGTLGGHMARMLFDAAFPERHSPKYVDCLDEFTVHNAIPFDKTDWQRYVNMQWSMNASFESLQRERETARSPLLHQRLFFLRYAMSICGEDTSAVKSLQYAARTSLSFATAFNCYRPPKNPCT</sequence>
<keyword evidence="2" id="KW-1133">Transmembrane helix</keyword>
<dbReference type="InterPro" id="IPR024079">
    <property type="entry name" value="MetalloPept_cat_dom_sf"/>
</dbReference>
<feature type="compositionally biased region" description="Basic and acidic residues" evidence="1">
    <location>
        <begin position="37"/>
        <end position="52"/>
    </location>
</feature>
<evidence type="ECO:0000313" key="3">
    <source>
        <dbReference type="EMBL" id="KAH8023050.1"/>
    </source>
</evidence>
<organism evidence="3 4">
    <name type="scientific">Rhipicephalus microplus</name>
    <name type="common">Cattle tick</name>
    <name type="synonym">Boophilus microplus</name>
    <dbReference type="NCBI Taxonomy" id="6941"/>
    <lineage>
        <taxon>Eukaryota</taxon>
        <taxon>Metazoa</taxon>
        <taxon>Ecdysozoa</taxon>
        <taxon>Arthropoda</taxon>
        <taxon>Chelicerata</taxon>
        <taxon>Arachnida</taxon>
        <taxon>Acari</taxon>
        <taxon>Parasitiformes</taxon>
        <taxon>Ixodida</taxon>
        <taxon>Ixodoidea</taxon>
        <taxon>Ixodidae</taxon>
        <taxon>Rhipicephalinae</taxon>
        <taxon>Rhipicephalus</taxon>
        <taxon>Boophilus</taxon>
    </lineage>
</organism>
<reference evidence="3" key="1">
    <citation type="journal article" date="2020" name="Cell">
        <title>Large-Scale Comparative Analyses of Tick Genomes Elucidate Their Genetic Diversity and Vector Capacities.</title>
        <authorList>
            <consortium name="Tick Genome and Microbiome Consortium (TIGMIC)"/>
            <person name="Jia N."/>
            <person name="Wang J."/>
            <person name="Shi W."/>
            <person name="Du L."/>
            <person name="Sun Y."/>
            <person name="Zhan W."/>
            <person name="Jiang J.F."/>
            <person name="Wang Q."/>
            <person name="Zhang B."/>
            <person name="Ji P."/>
            <person name="Bell-Sakyi L."/>
            <person name="Cui X.M."/>
            <person name="Yuan T.T."/>
            <person name="Jiang B.G."/>
            <person name="Yang W.F."/>
            <person name="Lam T.T."/>
            <person name="Chang Q.C."/>
            <person name="Ding S.J."/>
            <person name="Wang X.J."/>
            <person name="Zhu J.G."/>
            <person name="Ruan X.D."/>
            <person name="Zhao L."/>
            <person name="Wei J.T."/>
            <person name="Ye R.Z."/>
            <person name="Que T.C."/>
            <person name="Du C.H."/>
            <person name="Zhou Y.H."/>
            <person name="Cheng J.X."/>
            <person name="Dai P.F."/>
            <person name="Guo W.B."/>
            <person name="Han X.H."/>
            <person name="Huang E.J."/>
            <person name="Li L.F."/>
            <person name="Wei W."/>
            <person name="Gao Y.C."/>
            <person name="Liu J.Z."/>
            <person name="Shao H.Z."/>
            <person name="Wang X."/>
            <person name="Wang C.C."/>
            <person name="Yang T.C."/>
            <person name="Huo Q.B."/>
            <person name="Li W."/>
            <person name="Chen H.Y."/>
            <person name="Chen S.E."/>
            <person name="Zhou L.G."/>
            <person name="Ni X.B."/>
            <person name="Tian J.H."/>
            <person name="Sheng Y."/>
            <person name="Liu T."/>
            <person name="Pan Y.S."/>
            <person name="Xia L.Y."/>
            <person name="Li J."/>
            <person name="Zhao F."/>
            <person name="Cao W.C."/>
        </authorList>
    </citation>
    <scope>NUCLEOTIDE SEQUENCE</scope>
    <source>
        <strain evidence="3">Rmic-2018</strain>
    </source>
</reference>
<gene>
    <name evidence="3" type="ORF">HPB51_010834</name>
</gene>
<dbReference type="InterPro" id="IPR042089">
    <property type="entry name" value="Peptidase_M13_dom_2"/>
</dbReference>
<keyword evidence="2" id="KW-0472">Membrane</keyword>
<evidence type="ECO:0000256" key="2">
    <source>
        <dbReference type="SAM" id="Phobius"/>
    </source>
</evidence>
<evidence type="ECO:0000313" key="4">
    <source>
        <dbReference type="Proteomes" id="UP000821866"/>
    </source>
</evidence>
<dbReference type="Gene3D" id="1.10.1380.10">
    <property type="entry name" value="Neutral endopeptidase , domain2"/>
    <property type="match status" value="1"/>
</dbReference>
<dbReference type="EMBL" id="JABSTU010000008">
    <property type="protein sequence ID" value="KAH8023050.1"/>
    <property type="molecule type" value="Genomic_DNA"/>
</dbReference>
<dbReference type="SUPFAM" id="SSF55486">
    <property type="entry name" value="Metalloproteases ('zincins'), catalytic domain"/>
    <property type="match status" value="1"/>
</dbReference>
<accession>A0A9J6DLS1</accession>
<dbReference type="GO" id="GO:0016485">
    <property type="term" value="P:protein processing"/>
    <property type="evidence" value="ECO:0007669"/>
    <property type="project" value="TreeGrafter"/>
</dbReference>
<feature type="transmembrane region" description="Helical" evidence="2">
    <location>
        <begin position="111"/>
        <end position="135"/>
    </location>
</feature>
<comment type="caution">
    <text evidence="3">The sequence shown here is derived from an EMBL/GenBank/DDBJ whole genome shotgun (WGS) entry which is preliminary data.</text>
</comment>
<evidence type="ECO:0000256" key="1">
    <source>
        <dbReference type="SAM" id="MobiDB-lite"/>
    </source>
</evidence>
<dbReference type="InterPro" id="IPR000718">
    <property type="entry name" value="Peptidase_M13"/>
</dbReference>
<feature type="compositionally biased region" description="Polar residues" evidence="1">
    <location>
        <begin position="1"/>
        <end position="12"/>
    </location>
</feature>